<sequence length="155" mass="17176">MIGVGQRFPDFRLENQDKKEVGLGDYQGKWLVLYVYPKDDTPGCTVQGKSFTATKSEFEKNGITVVGVSADDADSHKSFCSKYSFTIDLLADPEAKLLTAAGVGQSDYKGTLYWDRTTFVIDPAGIVRKVYTKVNPQGHERVLLDDIVKLKTTSN</sequence>
<gene>
    <name evidence="14" type="ORF">LZC95_10130</name>
</gene>
<evidence type="ECO:0000256" key="6">
    <source>
        <dbReference type="ARBA" id="ARBA00023002"/>
    </source>
</evidence>
<dbReference type="EC" id="1.11.1.24" evidence="3"/>
<accession>A0ABZ2KLF0</accession>
<dbReference type="InterPro" id="IPR024706">
    <property type="entry name" value="Peroxiredoxin_AhpC-typ"/>
</dbReference>
<dbReference type="InterPro" id="IPR000866">
    <property type="entry name" value="AhpC/TSA"/>
</dbReference>
<keyword evidence="5" id="KW-0049">Antioxidant</keyword>
<keyword evidence="8" id="KW-0676">Redox-active center</keyword>
<keyword evidence="4" id="KW-0575">Peroxidase</keyword>
<name>A0ABZ2KLF0_9BACT</name>
<evidence type="ECO:0000256" key="11">
    <source>
        <dbReference type="ARBA" id="ARBA00042639"/>
    </source>
</evidence>
<dbReference type="PANTHER" id="PTHR42801">
    <property type="entry name" value="THIOREDOXIN-DEPENDENT PEROXIDE REDUCTASE"/>
    <property type="match status" value="1"/>
</dbReference>
<evidence type="ECO:0000256" key="4">
    <source>
        <dbReference type="ARBA" id="ARBA00022559"/>
    </source>
</evidence>
<dbReference type="InterPro" id="IPR036249">
    <property type="entry name" value="Thioredoxin-like_sf"/>
</dbReference>
<comment type="catalytic activity">
    <reaction evidence="12">
        <text>a hydroperoxide + [thioredoxin]-dithiol = an alcohol + [thioredoxin]-disulfide + H2O</text>
        <dbReference type="Rhea" id="RHEA:62620"/>
        <dbReference type="Rhea" id="RHEA-COMP:10698"/>
        <dbReference type="Rhea" id="RHEA-COMP:10700"/>
        <dbReference type="ChEBI" id="CHEBI:15377"/>
        <dbReference type="ChEBI" id="CHEBI:29950"/>
        <dbReference type="ChEBI" id="CHEBI:30879"/>
        <dbReference type="ChEBI" id="CHEBI:35924"/>
        <dbReference type="ChEBI" id="CHEBI:50058"/>
        <dbReference type="EC" id="1.11.1.24"/>
    </reaction>
</comment>
<evidence type="ECO:0000256" key="5">
    <source>
        <dbReference type="ARBA" id="ARBA00022862"/>
    </source>
</evidence>
<dbReference type="PANTHER" id="PTHR42801:SF4">
    <property type="entry name" value="AHPC_TSA FAMILY PROTEIN"/>
    <property type="match status" value="1"/>
</dbReference>
<comment type="function">
    <text evidence="1">Thiol-specific peroxidase that catalyzes the reduction of hydrogen peroxide and organic hydroperoxides to water and alcohols, respectively. Plays a role in cell protection against oxidative stress by detoxifying peroxides and as sensor of hydrogen peroxide-mediated signaling events.</text>
</comment>
<evidence type="ECO:0000256" key="12">
    <source>
        <dbReference type="ARBA" id="ARBA00049091"/>
    </source>
</evidence>
<dbReference type="PIRSF" id="PIRSF000239">
    <property type="entry name" value="AHPC"/>
    <property type="match status" value="1"/>
</dbReference>
<evidence type="ECO:0000256" key="10">
    <source>
        <dbReference type="ARBA" id="ARBA00038489"/>
    </source>
</evidence>
<dbReference type="RefSeq" id="WP_394847806.1">
    <property type="nucleotide sequence ID" value="NZ_CP089982.1"/>
</dbReference>
<evidence type="ECO:0000256" key="7">
    <source>
        <dbReference type="ARBA" id="ARBA00023157"/>
    </source>
</evidence>
<dbReference type="PROSITE" id="PS51352">
    <property type="entry name" value="THIOREDOXIN_2"/>
    <property type="match status" value="1"/>
</dbReference>
<dbReference type="InterPro" id="IPR013766">
    <property type="entry name" value="Thioredoxin_domain"/>
</dbReference>
<dbReference type="SUPFAM" id="SSF52833">
    <property type="entry name" value="Thioredoxin-like"/>
    <property type="match status" value="1"/>
</dbReference>
<evidence type="ECO:0000256" key="9">
    <source>
        <dbReference type="ARBA" id="ARBA00032824"/>
    </source>
</evidence>
<evidence type="ECO:0000313" key="14">
    <source>
        <dbReference type="EMBL" id="WXA97191.1"/>
    </source>
</evidence>
<evidence type="ECO:0000313" key="15">
    <source>
        <dbReference type="Proteomes" id="UP001379533"/>
    </source>
</evidence>
<evidence type="ECO:0000256" key="2">
    <source>
        <dbReference type="ARBA" id="ARBA00011245"/>
    </source>
</evidence>
<keyword evidence="15" id="KW-1185">Reference proteome</keyword>
<evidence type="ECO:0000256" key="8">
    <source>
        <dbReference type="ARBA" id="ARBA00023284"/>
    </source>
</evidence>
<feature type="domain" description="Thioredoxin" evidence="13">
    <location>
        <begin position="2"/>
        <end position="152"/>
    </location>
</feature>
<dbReference type="InterPro" id="IPR050924">
    <property type="entry name" value="Peroxiredoxin_BCP/PrxQ"/>
</dbReference>
<dbReference type="Proteomes" id="UP001379533">
    <property type="component" value="Chromosome"/>
</dbReference>
<evidence type="ECO:0000256" key="3">
    <source>
        <dbReference type="ARBA" id="ARBA00013017"/>
    </source>
</evidence>
<protein>
    <recommendedName>
        <fullName evidence="3">thioredoxin-dependent peroxiredoxin</fullName>
        <ecNumber evidence="3">1.11.1.24</ecNumber>
    </recommendedName>
    <alternativeName>
        <fullName evidence="9">Thioredoxin peroxidase</fullName>
    </alternativeName>
    <alternativeName>
        <fullName evidence="11">Thioredoxin-dependent peroxiredoxin Bcp</fullName>
    </alternativeName>
</protein>
<dbReference type="EMBL" id="CP089982">
    <property type="protein sequence ID" value="WXA97191.1"/>
    <property type="molecule type" value="Genomic_DNA"/>
</dbReference>
<evidence type="ECO:0000256" key="1">
    <source>
        <dbReference type="ARBA" id="ARBA00003330"/>
    </source>
</evidence>
<keyword evidence="7" id="KW-1015">Disulfide bond</keyword>
<organism evidence="14 15">
    <name type="scientific">Pendulispora brunnea</name>
    <dbReference type="NCBI Taxonomy" id="2905690"/>
    <lineage>
        <taxon>Bacteria</taxon>
        <taxon>Pseudomonadati</taxon>
        <taxon>Myxococcota</taxon>
        <taxon>Myxococcia</taxon>
        <taxon>Myxococcales</taxon>
        <taxon>Sorangiineae</taxon>
        <taxon>Pendulisporaceae</taxon>
        <taxon>Pendulispora</taxon>
    </lineage>
</organism>
<reference evidence="14 15" key="1">
    <citation type="submission" date="2021-12" db="EMBL/GenBank/DDBJ databases">
        <title>Discovery of the Pendulisporaceae a myxobacterial family with distinct sporulation behavior and unique specialized metabolism.</title>
        <authorList>
            <person name="Garcia R."/>
            <person name="Popoff A."/>
            <person name="Bader C.D."/>
            <person name="Loehr J."/>
            <person name="Walesch S."/>
            <person name="Walt C."/>
            <person name="Boldt J."/>
            <person name="Bunk B."/>
            <person name="Haeckl F.J.F.P.J."/>
            <person name="Gunesch A.P."/>
            <person name="Birkelbach J."/>
            <person name="Nuebel U."/>
            <person name="Pietschmann T."/>
            <person name="Bach T."/>
            <person name="Mueller R."/>
        </authorList>
    </citation>
    <scope>NUCLEOTIDE SEQUENCE [LARGE SCALE GENOMIC DNA]</scope>
    <source>
        <strain evidence="14 15">MSr12523</strain>
    </source>
</reference>
<dbReference type="Pfam" id="PF00578">
    <property type="entry name" value="AhpC-TSA"/>
    <property type="match status" value="1"/>
</dbReference>
<keyword evidence="6" id="KW-0560">Oxidoreductase</keyword>
<proteinExistence type="inferred from homology"/>
<dbReference type="CDD" id="cd03017">
    <property type="entry name" value="PRX_BCP"/>
    <property type="match status" value="1"/>
</dbReference>
<evidence type="ECO:0000259" key="13">
    <source>
        <dbReference type="PROSITE" id="PS51352"/>
    </source>
</evidence>
<comment type="similarity">
    <text evidence="10">Belongs to the peroxiredoxin family. BCP/PrxQ subfamily.</text>
</comment>
<comment type="subunit">
    <text evidence="2">Monomer.</text>
</comment>
<dbReference type="Gene3D" id="3.40.30.10">
    <property type="entry name" value="Glutaredoxin"/>
    <property type="match status" value="1"/>
</dbReference>